<reference evidence="2" key="1">
    <citation type="submission" date="2019-08" db="EMBL/GenBank/DDBJ databases">
        <title>Reference gene set and small RNA set construction with multiple tissues from Davidia involucrata Baill.</title>
        <authorList>
            <person name="Yang H."/>
            <person name="Zhou C."/>
            <person name="Li G."/>
            <person name="Wang J."/>
            <person name="Gao P."/>
            <person name="Wang M."/>
            <person name="Wang R."/>
            <person name="Zhao Y."/>
        </authorList>
    </citation>
    <scope>NUCLEOTIDE SEQUENCE</scope>
    <source>
        <tissue evidence="2">Mixed with DoveR01_LX</tissue>
    </source>
</reference>
<protein>
    <submittedName>
        <fullName evidence="2">Uncharacterized protein</fullName>
    </submittedName>
</protein>
<dbReference type="EMBL" id="GHES01027099">
    <property type="protein sequence ID" value="MPA57658.1"/>
    <property type="molecule type" value="Transcribed_RNA"/>
</dbReference>
<organism evidence="2">
    <name type="scientific">Davidia involucrata</name>
    <name type="common">Dove tree</name>
    <dbReference type="NCBI Taxonomy" id="16924"/>
    <lineage>
        <taxon>Eukaryota</taxon>
        <taxon>Viridiplantae</taxon>
        <taxon>Streptophyta</taxon>
        <taxon>Embryophyta</taxon>
        <taxon>Tracheophyta</taxon>
        <taxon>Spermatophyta</taxon>
        <taxon>Magnoliopsida</taxon>
        <taxon>eudicotyledons</taxon>
        <taxon>Gunneridae</taxon>
        <taxon>Pentapetalae</taxon>
        <taxon>asterids</taxon>
        <taxon>Cornales</taxon>
        <taxon>Nyssaceae</taxon>
        <taxon>Davidia</taxon>
    </lineage>
</organism>
<name>A0A5B7ANR5_DAVIN</name>
<evidence type="ECO:0000313" key="2">
    <source>
        <dbReference type="EMBL" id="MPA57658.1"/>
    </source>
</evidence>
<gene>
    <name evidence="2" type="ORF">Din_027099</name>
</gene>
<dbReference type="AlphaFoldDB" id="A0A5B7ANR5"/>
<keyword evidence="1" id="KW-1133">Transmembrane helix</keyword>
<proteinExistence type="predicted"/>
<sequence length="197" mass="21914">MAKHYSLIGDAWIREAEEASRLLEDLEIRVKNNNPEERFRLIACSKLLELGVKLDRLESLLHNPPSRPILTDQDLDFRWKMLSDIKQRTNAAALSLRASPSTNRLGGLPTANTKETIRTMDCQEAHDQDHAKVPISEEALGLQKPLISTSATQSQLQIKLSGSSASTNWLCKVCLVIFVILGAVILLFVLVIICSVT</sequence>
<evidence type="ECO:0000256" key="1">
    <source>
        <dbReference type="SAM" id="Phobius"/>
    </source>
</evidence>
<keyword evidence="1" id="KW-0472">Membrane</keyword>
<keyword evidence="1" id="KW-0812">Transmembrane</keyword>
<accession>A0A5B7ANR5</accession>
<feature type="transmembrane region" description="Helical" evidence="1">
    <location>
        <begin position="169"/>
        <end position="193"/>
    </location>
</feature>